<sequence length="104" mass="11558">MYCIIVQTRLKPGTRARFLEAMLPNAEASVRDEPGCLVFDVLEDRDTPDLFHLYEIYADQEALAAHKETAHYQASRAVVNELIAEQSVIRADVLATNPGARGEA</sequence>
<dbReference type="GO" id="GO:0005829">
    <property type="term" value="C:cytosol"/>
    <property type="evidence" value="ECO:0007669"/>
    <property type="project" value="TreeGrafter"/>
</dbReference>
<proteinExistence type="predicted"/>
<organism evidence="2 3">
    <name type="scientific">Halomonas saccharevitans</name>
    <dbReference type="NCBI Taxonomy" id="416872"/>
    <lineage>
        <taxon>Bacteria</taxon>
        <taxon>Pseudomonadati</taxon>
        <taxon>Pseudomonadota</taxon>
        <taxon>Gammaproteobacteria</taxon>
        <taxon>Oceanospirillales</taxon>
        <taxon>Halomonadaceae</taxon>
        <taxon>Halomonas</taxon>
    </lineage>
</organism>
<dbReference type="RefSeq" id="WP_089846716.1">
    <property type="nucleotide sequence ID" value="NZ_FPAQ01000003.1"/>
</dbReference>
<dbReference type="Gene3D" id="3.30.70.100">
    <property type="match status" value="1"/>
</dbReference>
<evidence type="ECO:0000313" key="3">
    <source>
        <dbReference type="Proteomes" id="UP000199594"/>
    </source>
</evidence>
<dbReference type="GO" id="GO:0004497">
    <property type="term" value="F:monooxygenase activity"/>
    <property type="evidence" value="ECO:0007669"/>
    <property type="project" value="UniProtKB-KW"/>
</dbReference>
<feature type="domain" description="ABM" evidence="1">
    <location>
        <begin position="2"/>
        <end position="93"/>
    </location>
</feature>
<dbReference type="PANTHER" id="PTHR33336">
    <property type="entry name" value="QUINOL MONOOXYGENASE YGIN-RELATED"/>
    <property type="match status" value="1"/>
</dbReference>
<protein>
    <submittedName>
        <fullName evidence="2">Quinol monooxygenase YgiN</fullName>
    </submittedName>
</protein>
<keyword evidence="2" id="KW-0560">Oxidoreductase</keyword>
<dbReference type="AlphaFoldDB" id="A0A1I6XNQ4"/>
<dbReference type="InterPro" id="IPR011008">
    <property type="entry name" value="Dimeric_a/b-barrel"/>
</dbReference>
<name>A0A1I6XNQ4_9GAMM</name>
<keyword evidence="2" id="KW-0503">Monooxygenase</keyword>
<dbReference type="Proteomes" id="UP000199594">
    <property type="component" value="Unassembled WGS sequence"/>
</dbReference>
<gene>
    <name evidence="2" type="ORF">SAMN04487956_1036</name>
</gene>
<dbReference type="SUPFAM" id="SSF54909">
    <property type="entry name" value="Dimeric alpha+beta barrel"/>
    <property type="match status" value="1"/>
</dbReference>
<dbReference type="PANTHER" id="PTHR33336:SF3">
    <property type="entry name" value="ABM DOMAIN-CONTAINING PROTEIN"/>
    <property type="match status" value="1"/>
</dbReference>
<dbReference type="OrthoDB" id="9812754at2"/>
<evidence type="ECO:0000313" key="2">
    <source>
        <dbReference type="EMBL" id="SFT39404.1"/>
    </source>
</evidence>
<dbReference type="InterPro" id="IPR007138">
    <property type="entry name" value="ABM_dom"/>
</dbReference>
<accession>A0A1I6XNQ4</accession>
<evidence type="ECO:0000259" key="1">
    <source>
        <dbReference type="PROSITE" id="PS51725"/>
    </source>
</evidence>
<reference evidence="2 3" key="1">
    <citation type="submission" date="2016-10" db="EMBL/GenBank/DDBJ databases">
        <authorList>
            <person name="de Groot N.N."/>
        </authorList>
    </citation>
    <scope>NUCLEOTIDE SEQUENCE [LARGE SCALE GENOMIC DNA]</scope>
    <source>
        <strain evidence="2 3">CGMCC 1.6493</strain>
    </source>
</reference>
<dbReference type="EMBL" id="FPAQ01000003">
    <property type="protein sequence ID" value="SFT39404.1"/>
    <property type="molecule type" value="Genomic_DNA"/>
</dbReference>
<dbReference type="PROSITE" id="PS51725">
    <property type="entry name" value="ABM"/>
    <property type="match status" value="1"/>
</dbReference>
<dbReference type="InterPro" id="IPR050744">
    <property type="entry name" value="AI-2_Isomerase_LsrG"/>
</dbReference>
<dbReference type="Pfam" id="PF03992">
    <property type="entry name" value="ABM"/>
    <property type="match status" value="1"/>
</dbReference>